<name>A0ABV2YP12_9ACTN</name>
<protein>
    <recommendedName>
        <fullName evidence="4">Lipoprotein</fullName>
    </recommendedName>
</protein>
<proteinExistence type="predicted"/>
<evidence type="ECO:0000313" key="2">
    <source>
        <dbReference type="EMBL" id="MEU3557471.1"/>
    </source>
</evidence>
<feature type="signal peptide" evidence="1">
    <location>
        <begin position="1"/>
        <end position="24"/>
    </location>
</feature>
<dbReference type="SUPFAM" id="SSF89392">
    <property type="entry name" value="Prokaryotic lipoproteins and lipoprotein localization factors"/>
    <property type="match status" value="1"/>
</dbReference>
<dbReference type="Proteomes" id="UP001550850">
    <property type="component" value="Unassembled WGS sequence"/>
</dbReference>
<organism evidence="2 3">
    <name type="scientific">Streptomyces fragilis</name>
    <dbReference type="NCBI Taxonomy" id="67301"/>
    <lineage>
        <taxon>Bacteria</taxon>
        <taxon>Bacillati</taxon>
        <taxon>Actinomycetota</taxon>
        <taxon>Actinomycetes</taxon>
        <taxon>Kitasatosporales</taxon>
        <taxon>Streptomycetaceae</taxon>
        <taxon>Streptomyces</taxon>
    </lineage>
</organism>
<evidence type="ECO:0000256" key="1">
    <source>
        <dbReference type="SAM" id="SignalP"/>
    </source>
</evidence>
<dbReference type="PROSITE" id="PS51257">
    <property type="entry name" value="PROKAR_LIPOPROTEIN"/>
    <property type="match status" value="1"/>
</dbReference>
<dbReference type="Gene3D" id="2.50.20.20">
    <property type="match status" value="1"/>
</dbReference>
<sequence length="303" mass="31711">MKLRTRRPLAALAAATALVAGATACEEQDAAKGAEQAATEEKGGGDPVSALTAAFRKTSEVKTAHLEMTMTVPGAQGGEITMTGVQGWDPALLDVTMSGAALGGGQAGAPEEIRAVMVDNVMYMDMGEAASAEMDGKRWMKIDYAEIGKAAEKEGGAGAGGLSGAMNENMNQDPTESLAILLESPNIRSLGPEKVNGLQAEHYKGTVPVKEMIDSNKAFAELDEEQRDKLAATVEQAGVESYEIEVWVTEDDLPTRMNVVMDSSLGEMKIKMDMSDFGAEVKVAAPPAAETFDLAEMMSGAGA</sequence>
<keyword evidence="1" id="KW-0732">Signal</keyword>
<reference evidence="2 3" key="1">
    <citation type="submission" date="2024-06" db="EMBL/GenBank/DDBJ databases">
        <title>The Natural Products Discovery Center: Release of the First 8490 Sequenced Strains for Exploring Actinobacteria Biosynthetic Diversity.</title>
        <authorList>
            <person name="Kalkreuter E."/>
            <person name="Kautsar S.A."/>
            <person name="Yang D."/>
            <person name="Bader C.D."/>
            <person name="Teijaro C.N."/>
            <person name="Fluegel L."/>
            <person name="Davis C.M."/>
            <person name="Simpson J.R."/>
            <person name="Lauterbach L."/>
            <person name="Steele A.D."/>
            <person name="Gui C."/>
            <person name="Meng S."/>
            <person name="Li G."/>
            <person name="Viehrig K."/>
            <person name="Ye F."/>
            <person name="Su P."/>
            <person name="Kiefer A.F."/>
            <person name="Nichols A."/>
            <person name="Cepeda A.J."/>
            <person name="Yan W."/>
            <person name="Fan B."/>
            <person name="Jiang Y."/>
            <person name="Adhikari A."/>
            <person name="Zheng C.-J."/>
            <person name="Schuster L."/>
            <person name="Cowan T.M."/>
            <person name="Smanski M.J."/>
            <person name="Chevrette M.G."/>
            <person name="De Carvalho L.P.S."/>
            <person name="Shen B."/>
        </authorList>
    </citation>
    <scope>NUCLEOTIDE SEQUENCE [LARGE SCALE GENOMIC DNA]</scope>
    <source>
        <strain evidence="2 3">NPDC038104</strain>
    </source>
</reference>
<evidence type="ECO:0000313" key="3">
    <source>
        <dbReference type="Proteomes" id="UP001550850"/>
    </source>
</evidence>
<comment type="caution">
    <text evidence="2">The sequence shown here is derived from an EMBL/GenBank/DDBJ whole genome shotgun (WGS) entry which is preliminary data.</text>
</comment>
<accession>A0ABV2YP12</accession>
<gene>
    <name evidence="2" type="ORF">AB0E65_25140</name>
</gene>
<dbReference type="EMBL" id="JBEZUR010000059">
    <property type="protein sequence ID" value="MEU3557471.1"/>
    <property type="molecule type" value="Genomic_DNA"/>
</dbReference>
<dbReference type="RefSeq" id="WP_108954833.1">
    <property type="nucleotide sequence ID" value="NZ_BEVZ01000004.1"/>
</dbReference>
<dbReference type="InterPro" id="IPR029046">
    <property type="entry name" value="LolA/LolB/LppX"/>
</dbReference>
<keyword evidence="3" id="KW-1185">Reference proteome</keyword>
<evidence type="ECO:0008006" key="4">
    <source>
        <dbReference type="Google" id="ProtNLM"/>
    </source>
</evidence>
<feature type="chain" id="PRO_5045689575" description="Lipoprotein" evidence="1">
    <location>
        <begin position="25"/>
        <end position="303"/>
    </location>
</feature>